<sequence>MRKILFVAAILALGFTSANAQYGPRDDRRYDDGRDGHRYDNRDNNYHEYNNGRDSEINMIQREARQRISDGIRARRLSQREASVLIREYERIEGMERAFSRRGRLSNRETRILKEDLRKLMVNTHRLSDRRGDNWARGGRY</sequence>
<dbReference type="EMBL" id="SMFL01000005">
    <property type="protein sequence ID" value="TDE14566.1"/>
    <property type="molecule type" value="Genomic_DNA"/>
</dbReference>
<keyword evidence="2" id="KW-0732">Signal</keyword>
<dbReference type="AlphaFoldDB" id="A0A4R5DK79"/>
<gene>
    <name evidence="3" type="ORF">E0F88_15340</name>
</gene>
<feature type="region of interest" description="Disordered" evidence="1">
    <location>
        <begin position="24"/>
        <end position="45"/>
    </location>
</feature>
<comment type="caution">
    <text evidence="3">The sequence shown here is derived from an EMBL/GenBank/DDBJ whole genome shotgun (WGS) entry which is preliminary data.</text>
</comment>
<feature type="signal peptide" evidence="2">
    <location>
        <begin position="1"/>
        <end position="20"/>
    </location>
</feature>
<evidence type="ECO:0000256" key="1">
    <source>
        <dbReference type="SAM" id="MobiDB-lite"/>
    </source>
</evidence>
<dbReference type="RefSeq" id="WP_131959150.1">
    <property type="nucleotide sequence ID" value="NZ_SMFL01000005.1"/>
</dbReference>
<reference evidence="3 4" key="1">
    <citation type="submission" date="2019-03" db="EMBL/GenBank/DDBJ databases">
        <title>Dyadobacter AR-3-6 sp. nov., isolated from arctic soil.</title>
        <authorList>
            <person name="Chaudhary D.K."/>
        </authorList>
    </citation>
    <scope>NUCLEOTIDE SEQUENCE [LARGE SCALE GENOMIC DNA]</scope>
    <source>
        <strain evidence="3 4">AR-3-6</strain>
    </source>
</reference>
<proteinExistence type="predicted"/>
<protein>
    <recommendedName>
        <fullName evidence="5">Periplasmic heavy metal sensor</fullName>
    </recommendedName>
</protein>
<dbReference type="Proteomes" id="UP000294850">
    <property type="component" value="Unassembled WGS sequence"/>
</dbReference>
<feature type="chain" id="PRO_5020359471" description="Periplasmic heavy metal sensor" evidence="2">
    <location>
        <begin position="21"/>
        <end position="141"/>
    </location>
</feature>
<evidence type="ECO:0000256" key="2">
    <source>
        <dbReference type="SAM" id="SignalP"/>
    </source>
</evidence>
<accession>A0A4R5DK79</accession>
<keyword evidence="4" id="KW-1185">Reference proteome</keyword>
<evidence type="ECO:0000313" key="3">
    <source>
        <dbReference type="EMBL" id="TDE14566.1"/>
    </source>
</evidence>
<organism evidence="3 4">
    <name type="scientific">Dyadobacter psychrotolerans</name>
    <dbReference type="NCBI Taxonomy" id="2541721"/>
    <lineage>
        <taxon>Bacteria</taxon>
        <taxon>Pseudomonadati</taxon>
        <taxon>Bacteroidota</taxon>
        <taxon>Cytophagia</taxon>
        <taxon>Cytophagales</taxon>
        <taxon>Spirosomataceae</taxon>
        <taxon>Dyadobacter</taxon>
    </lineage>
</organism>
<evidence type="ECO:0000313" key="4">
    <source>
        <dbReference type="Proteomes" id="UP000294850"/>
    </source>
</evidence>
<dbReference type="OrthoDB" id="962156at2"/>
<name>A0A4R5DK79_9BACT</name>
<evidence type="ECO:0008006" key="5">
    <source>
        <dbReference type="Google" id="ProtNLM"/>
    </source>
</evidence>